<sequence>MTNRTSGRGPVRNGAIGGVLLLLIGLLDGCSDRQTIELGSLFAFGDGHSTVCIPALRDATDVAFGFDALNNTGDSPLSITHVELVDSVGLNVAGSYVVPLPPHDALIGVSAGWPLSASRTAEIPGWDLSKYTDGVVPAANTSADVYNLLIHLQISAALPATFSAMRIEYTYHDDSFYQNTAVGLRVAAEC</sequence>
<name>A0AAU8DJ78_9ACTN</name>
<gene>
    <name evidence="1" type="ORF">ABLG96_12000</name>
</gene>
<reference evidence="1" key="1">
    <citation type="submission" date="2024-05" db="EMBL/GenBank/DDBJ databases">
        <authorList>
            <person name="Cai S.Y."/>
            <person name="Jin L.M."/>
            <person name="Li H.R."/>
        </authorList>
    </citation>
    <scope>NUCLEOTIDE SEQUENCE</scope>
    <source>
        <strain evidence="1">A5-74</strain>
    </source>
</reference>
<dbReference type="RefSeq" id="WP_353647623.1">
    <property type="nucleotide sequence ID" value="NZ_CP159218.1"/>
</dbReference>
<accession>A0AAU8DJ78</accession>
<protein>
    <recommendedName>
        <fullName evidence="2">Lipoprotein</fullName>
    </recommendedName>
</protein>
<dbReference type="EMBL" id="CP159218">
    <property type="protein sequence ID" value="XCG62008.1"/>
    <property type="molecule type" value="Genomic_DNA"/>
</dbReference>
<proteinExistence type="predicted"/>
<organism evidence="1">
    <name type="scientific">Nakamurella sp. A5-74</name>
    <dbReference type="NCBI Taxonomy" id="3158264"/>
    <lineage>
        <taxon>Bacteria</taxon>
        <taxon>Bacillati</taxon>
        <taxon>Actinomycetota</taxon>
        <taxon>Actinomycetes</taxon>
        <taxon>Nakamurellales</taxon>
        <taxon>Nakamurellaceae</taxon>
        <taxon>Nakamurella</taxon>
    </lineage>
</organism>
<dbReference type="AlphaFoldDB" id="A0AAU8DJ78"/>
<evidence type="ECO:0000313" key="1">
    <source>
        <dbReference type="EMBL" id="XCG62008.1"/>
    </source>
</evidence>
<evidence type="ECO:0008006" key="2">
    <source>
        <dbReference type="Google" id="ProtNLM"/>
    </source>
</evidence>